<keyword evidence="1" id="KW-1133">Transmembrane helix</keyword>
<name>A0ABS6F137_9CLOT</name>
<accession>A0ABS6F137</accession>
<comment type="caution">
    <text evidence="2">The sequence shown here is derived from an EMBL/GenBank/DDBJ whole genome shotgun (WGS) entry which is preliminary data.</text>
</comment>
<evidence type="ECO:0008006" key="4">
    <source>
        <dbReference type="Google" id="ProtNLM"/>
    </source>
</evidence>
<evidence type="ECO:0000313" key="2">
    <source>
        <dbReference type="EMBL" id="MBU5592217.1"/>
    </source>
</evidence>
<evidence type="ECO:0000313" key="3">
    <source>
        <dbReference type="Proteomes" id="UP000736583"/>
    </source>
</evidence>
<evidence type="ECO:0000256" key="1">
    <source>
        <dbReference type="SAM" id="Phobius"/>
    </source>
</evidence>
<dbReference type="RefSeq" id="WP_216457052.1">
    <property type="nucleotide sequence ID" value="NZ_JAHLQL010000003.1"/>
</dbReference>
<keyword evidence="1" id="KW-0812">Transmembrane</keyword>
<proteinExistence type="predicted"/>
<gene>
    <name evidence="2" type="ORF">KQI89_10630</name>
</gene>
<sequence>MKLITIPSHLVSTMISALTIILGTLIGALCSWIITNKNTKKSIEEQYRIMRENIKYEESYKRKKICENANVIRLDISTAMFQSVRFLKDYFNKNIERQYPIPINKSYSCTVSSLSDKYSLKELSYIYQFYAIVEKLNYDILNCDISEEDCINKIAEGYKSVLFKLYGDNWTKILEKDIDKASYNELYDNNYMKAGYKEVLKKLDYLCFIENLNKGEK</sequence>
<protein>
    <recommendedName>
        <fullName evidence="4">Lipoprotein</fullName>
    </recommendedName>
</protein>
<organism evidence="2 3">
    <name type="scientific">Clostridium simiarum</name>
    <dbReference type="NCBI Taxonomy" id="2841506"/>
    <lineage>
        <taxon>Bacteria</taxon>
        <taxon>Bacillati</taxon>
        <taxon>Bacillota</taxon>
        <taxon>Clostridia</taxon>
        <taxon>Eubacteriales</taxon>
        <taxon>Clostridiaceae</taxon>
        <taxon>Clostridium</taxon>
    </lineage>
</organism>
<reference evidence="2 3" key="1">
    <citation type="submission" date="2021-06" db="EMBL/GenBank/DDBJ databases">
        <authorList>
            <person name="Sun Q."/>
            <person name="Li D."/>
        </authorList>
    </citation>
    <scope>NUCLEOTIDE SEQUENCE [LARGE SCALE GENOMIC DNA]</scope>
    <source>
        <strain evidence="2 3">MSJ-4</strain>
    </source>
</reference>
<dbReference type="EMBL" id="JAHLQL010000003">
    <property type="protein sequence ID" value="MBU5592217.1"/>
    <property type="molecule type" value="Genomic_DNA"/>
</dbReference>
<keyword evidence="3" id="KW-1185">Reference proteome</keyword>
<keyword evidence="1" id="KW-0472">Membrane</keyword>
<feature type="transmembrane region" description="Helical" evidence="1">
    <location>
        <begin position="12"/>
        <end position="34"/>
    </location>
</feature>
<dbReference type="Proteomes" id="UP000736583">
    <property type="component" value="Unassembled WGS sequence"/>
</dbReference>